<accession>A0A2H9TPF3</accession>
<proteinExistence type="predicted"/>
<evidence type="ECO:0000313" key="2">
    <source>
        <dbReference type="Proteomes" id="UP000240830"/>
    </source>
</evidence>
<dbReference type="Proteomes" id="UP000240830">
    <property type="component" value="Unassembled WGS sequence"/>
</dbReference>
<sequence length="173" mass="19954">MPFRRVATLSSTSTNFSEFLSTWKSVTDAEYETHKEAFSSCMEHGELPVTQIIQNYFERIRTEYSRRDRYENKGEFMKVLVLGSRIKALYGRLVQDNVAKVSHTVLCWMNEELQTHISAWTSDLKLRVCPRPACYGQLVKVSIMLDITRDWVASFPLQLRVANSNGTIFFALG</sequence>
<gene>
    <name evidence="1" type="ORF">PSACC_00593</name>
</gene>
<dbReference type="AlphaFoldDB" id="A0A2H9TPF3"/>
<dbReference type="EMBL" id="MTSL01000050">
    <property type="protein sequence ID" value="PJF19606.1"/>
    <property type="molecule type" value="Genomic_DNA"/>
</dbReference>
<keyword evidence="2" id="KW-1185">Reference proteome</keyword>
<comment type="caution">
    <text evidence="1">The sequence shown here is derived from an EMBL/GenBank/DDBJ whole genome shotgun (WGS) entry which is preliminary data.</text>
</comment>
<evidence type="ECO:0000313" key="1">
    <source>
        <dbReference type="EMBL" id="PJF19606.1"/>
    </source>
</evidence>
<organism evidence="1 2">
    <name type="scientific">Paramicrosporidium saccamoebae</name>
    <dbReference type="NCBI Taxonomy" id="1246581"/>
    <lineage>
        <taxon>Eukaryota</taxon>
        <taxon>Fungi</taxon>
        <taxon>Fungi incertae sedis</taxon>
        <taxon>Cryptomycota</taxon>
        <taxon>Cryptomycota incertae sedis</taxon>
        <taxon>Paramicrosporidium</taxon>
    </lineage>
</organism>
<name>A0A2H9TPF3_9FUNG</name>
<protein>
    <submittedName>
        <fullName evidence="1">Uncharacterized protein</fullName>
    </submittedName>
</protein>
<reference evidence="1 2" key="1">
    <citation type="submission" date="2016-10" db="EMBL/GenBank/DDBJ databases">
        <title>The genome of Paramicrosporidium saccamoebae is the missing link in understanding Cryptomycota and Microsporidia evolution.</title>
        <authorList>
            <person name="Quandt C.A."/>
            <person name="Beaudet D."/>
            <person name="Corsaro D."/>
            <person name="Michel R."/>
            <person name="Corradi N."/>
            <person name="James T."/>
        </authorList>
    </citation>
    <scope>NUCLEOTIDE SEQUENCE [LARGE SCALE GENOMIC DNA]</scope>
    <source>
        <strain evidence="1 2">KSL3</strain>
    </source>
</reference>